<proteinExistence type="predicted"/>
<dbReference type="KEGG" id="wna:KA717_23460"/>
<evidence type="ECO:0000259" key="1">
    <source>
        <dbReference type="Pfam" id="PF01048"/>
    </source>
</evidence>
<dbReference type="PANTHER" id="PTHR46832:SF1">
    <property type="entry name" value="5'-METHYLTHIOADENOSINE_S-ADENOSYLHOMOCYSTEINE NUCLEOSIDASE"/>
    <property type="match status" value="1"/>
</dbReference>
<dbReference type="SUPFAM" id="SSF53167">
    <property type="entry name" value="Purine and uridine phosphorylases"/>
    <property type="match status" value="1"/>
</dbReference>
<dbReference type="InterPro" id="IPR000845">
    <property type="entry name" value="Nucleoside_phosphorylase_d"/>
</dbReference>
<dbReference type="GO" id="GO:0005829">
    <property type="term" value="C:cytosol"/>
    <property type="evidence" value="ECO:0007669"/>
    <property type="project" value="TreeGrafter"/>
</dbReference>
<protein>
    <recommendedName>
        <fullName evidence="1">Nucleoside phosphorylase domain-containing protein</fullName>
    </recommendedName>
</protein>
<reference evidence="2" key="1">
    <citation type="submission" date="2021-04" db="EMBL/GenBank/DDBJ databases">
        <title>Genome sequence of Woronichinia naegeliana from Washington state freshwater lake bloom.</title>
        <authorList>
            <person name="Dreher T.W."/>
        </authorList>
    </citation>
    <scope>NUCLEOTIDE SEQUENCE</scope>
    <source>
        <strain evidence="2">WA131</strain>
    </source>
</reference>
<dbReference type="Pfam" id="PF01048">
    <property type="entry name" value="PNP_UDP_1"/>
    <property type="match status" value="1"/>
</dbReference>
<dbReference type="Proteomes" id="UP001065613">
    <property type="component" value="Chromosome"/>
</dbReference>
<dbReference type="GO" id="GO:0008782">
    <property type="term" value="F:adenosylhomocysteine nucleosidase activity"/>
    <property type="evidence" value="ECO:0007669"/>
    <property type="project" value="TreeGrafter"/>
</dbReference>
<dbReference type="AlphaFoldDB" id="A0A977KU03"/>
<organism evidence="2">
    <name type="scientific">Woronichinia naegeliana WA131</name>
    <dbReference type="NCBI Taxonomy" id="2824559"/>
    <lineage>
        <taxon>Bacteria</taxon>
        <taxon>Bacillati</taxon>
        <taxon>Cyanobacteriota</taxon>
        <taxon>Cyanophyceae</taxon>
        <taxon>Synechococcales</taxon>
        <taxon>Coelosphaeriaceae</taxon>
        <taxon>Woronichinia</taxon>
    </lineage>
</organism>
<dbReference type="Gene3D" id="3.40.50.1580">
    <property type="entry name" value="Nucleoside phosphorylase domain"/>
    <property type="match status" value="1"/>
</dbReference>
<sequence>MDSPIVNLRPALDTILVPQGSEYQAVMKGWQKKPNCPSILAIPVGGKAVEKALLRGLMFQKMRKISPQGIIVMGLAGSLSPQLKLGQVVLYRSCLDLESDQLLFCDSSATGYLVEKLGHKVQLVEALSSDRVITEAEEKQNLGKRYKVQVVDMEGATILKFFAAQQIPVVILRVISDEINQSLPDLSQVYNSAGELQTWPLTKALISQPIAGFNLIRSSLYALKILEKLATEITFI</sequence>
<name>A0A977KU03_9CYAN</name>
<dbReference type="GO" id="GO:0009116">
    <property type="term" value="P:nucleoside metabolic process"/>
    <property type="evidence" value="ECO:0007669"/>
    <property type="project" value="InterPro"/>
</dbReference>
<dbReference type="InterPro" id="IPR035994">
    <property type="entry name" value="Nucleoside_phosphorylase_sf"/>
</dbReference>
<accession>A0A977KU03</accession>
<evidence type="ECO:0000313" key="2">
    <source>
        <dbReference type="EMBL" id="UXE58941.1"/>
    </source>
</evidence>
<dbReference type="PANTHER" id="PTHR46832">
    <property type="entry name" value="5'-METHYLTHIOADENOSINE/S-ADENOSYLHOMOCYSTEINE NUCLEOSIDASE"/>
    <property type="match status" value="1"/>
</dbReference>
<dbReference type="GO" id="GO:0019284">
    <property type="term" value="P:L-methionine salvage from S-adenosylmethionine"/>
    <property type="evidence" value="ECO:0007669"/>
    <property type="project" value="TreeGrafter"/>
</dbReference>
<feature type="domain" description="Nucleoside phosphorylase" evidence="1">
    <location>
        <begin position="63"/>
        <end position="181"/>
    </location>
</feature>
<gene>
    <name evidence="2" type="ORF">KA717_23460</name>
</gene>
<dbReference type="GO" id="GO:0008930">
    <property type="term" value="F:methylthioadenosine nucleosidase activity"/>
    <property type="evidence" value="ECO:0007669"/>
    <property type="project" value="TreeGrafter"/>
</dbReference>
<dbReference type="EMBL" id="CP073041">
    <property type="protein sequence ID" value="UXE58941.1"/>
    <property type="molecule type" value="Genomic_DNA"/>
</dbReference>